<name>A0A7S0Z6I2_9CHLO</name>
<proteinExistence type="inferred from homology"/>
<dbReference type="GO" id="GO:0035243">
    <property type="term" value="F:protein-arginine omega-N symmetric methyltransferase activity"/>
    <property type="evidence" value="ECO:0007669"/>
    <property type="project" value="UniProtKB-EC"/>
</dbReference>
<dbReference type="InterPro" id="IPR029063">
    <property type="entry name" value="SAM-dependent_MTases_sf"/>
</dbReference>
<evidence type="ECO:0000256" key="1">
    <source>
        <dbReference type="ARBA" id="ARBA00004173"/>
    </source>
</evidence>
<comment type="catalytic activity">
    <reaction evidence="6 7">
        <text>L-arginyl-[protein] + 2 S-adenosyl-L-methionine = N(omega),N(omega)'-dimethyl-L-arginyl-[protein] + 2 S-adenosyl-L-homocysteine + 2 H(+)</text>
        <dbReference type="Rhea" id="RHEA:48108"/>
        <dbReference type="Rhea" id="RHEA-COMP:10532"/>
        <dbReference type="Rhea" id="RHEA-COMP:11992"/>
        <dbReference type="ChEBI" id="CHEBI:15378"/>
        <dbReference type="ChEBI" id="CHEBI:29965"/>
        <dbReference type="ChEBI" id="CHEBI:57856"/>
        <dbReference type="ChEBI" id="CHEBI:59789"/>
        <dbReference type="ChEBI" id="CHEBI:88221"/>
        <dbReference type="EC" id="2.1.1.320"/>
    </reaction>
</comment>
<evidence type="ECO:0000256" key="5">
    <source>
        <dbReference type="ARBA" id="ARBA00023128"/>
    </source>
</evidence>
<dbReference type="Gene3D" id="3.40.50.12710">
    <property type="match status" value="1"/>
</dbReference>
<evidence type="ECO:0000256" key="2">
    <source>
        <dbReference type="ARBA" id="ARBA00005891"/>
    </source>
</evidence>
<dbReference type="GO" id="GO:0005739">
    <property type="term" value="C:mitochondrion"/>
    <property type="evidence" value="ECO:0007669"/>
    <property type="project" value="UniProtKB-SubCell"/>
</dbReference>
<gene>
    <name evidence="9" type="ORF">OMED0930_LOCUS3883</name>
</gene>
<dbReference type="InterPro" id="IPR038375">
    <property type="entry name" value="NDUFAF7_sf"/>
</dbReference>
<dbReference type="PANTHER" id="PTHR12049">
    <property type="entry name" value="PROTEIN ARGININE METHYLTRANSFERASE NDUFAF7, MITOCHONDRIAL"/>
    <property type="match status" value="1"/>
</dbReference>
<accession>A0A7S0Z6I2</accession>
<dbReference type="PANTHER" id="PTHR12049:SF5">
    <property type="entry name" value="PROTEIN ARGININE METHYLTRANSFERASE NDUFAF7 HOMOLOG, MITOCHONDRIAL"/>
    <property type="match status" value="1"/>
</dbReference>
<sequence length="454" mass="49956">MRVSRQALRRASNTLAGSSSRSNVEREVSPRLLRHHLHDMLYAPRTGYFTKDSIVPVGTLKRGAITFTALTGMDDYFEELNRRYASLGAQWLTPGEIFAPHYAHAVARYVLDTHAAGDGHHAHGEDDVEIQREEQSLRVYEIGGGTGTFANGFLDYCKQHAPEVYKTMVYTSIDISSTLSEAQRANVRDAGHGPEVHKTVVGDAANVKSWGSQSDEACFVIALEVLDNLPHDRVWRPTRGHGEWMQTEIVKDESGALVQRETALTDALIKRTLQAIQLTSDLAVKGGAGAYAPPRGLLKSFFAALTNMASSGDEAWFVPTGLTALMETLHARRPNHRLVAADFDTLPNVRIEGINAPLVASQRKGGQTDDHDSYILSERVAGSADVFFPTCFDTVRGVDFATSGSAGHHEHARIGKILTTKEFMSEYANCDMTRTKSGYNPLLQDFANTKFYLS</sequence>
<evidence type="ECO:0000313" key="9">
    <source>
        <dbReference type="EMBL" id="CAD8812788.1"/>
    </source>
</evidence>
<evidence type="ECO:0000256" key="6">
    <source>
        <dbReference type="ARBA" id="ARBA00048612"/>
    </source>
</evidence>
<dbReference type="AlphaFoldDB" id="A0A7S0Z6I2"/>
<keyword evidence="5 7" id="KW-0496">Mitochondrion</keyword>
<dbReference type="InterPro" id="IPR003788">
    <property type="entry name" value="NDUFAF7"/>
</dbReference>
<dbReference type="EC" id="2.1.1.320" evidence="7"/>
<evidence type="ECO:0000256" key="7">
    <source>
        <dbReference type="RuleBase" id="RU364114"/>
    </source>
</evidence>
<comment type="function">
    <text evidence="7">Arginine methyltransferase involved in the assembly or stability of mitochondrial NADH:ubiquinone oxidoreductase complex (complex I).</text>
</comment>
<keyword evidence="4 7" id="KW-0808">Transferase</keyword>
<reference evidence="9" key="1">
    <citation type="submission" date="2021-01" db="EMBL/GenBank/DDBJ databases">
        <authorList>
            <person name="Corre E."/>
            <person name="Pelletier E."/>
            <person name="Niang G."/>
            <person name="Scheremetjew M."/>
            <person name="Finn R."/>
            <person name="Kale V."/>
            <person name="Holt S."/>
            <person name="Cochrane G."/>
            <person name="Meng A."/>
            <person name="Brown T."/>
            <person name="Cohen L."/>
        </authorList>
    </citation>
    <scope>NUCLEOTIDE SEQUENCE</scope>
    <source>
        <strain evidence="9">Clade-D-RCC1621</strain>
    </source>
</reference>
<evidence type="ECO:0000256" key="3">
    <source>
        <dbReference type="ARBA" id="ARBA00022603"/>
    </source>
</evidence>
<comment type="similarity">
    <text evidence="2 7">Belongs to the NDUFAF7 family.</text>
</comment>
<comment type="subcellular location">
    <subcellularLocation>
        <location evidence="1 7">Mitochondrion</location>
    </subcellularLocation>
</comment>
<dbReference type="EMBL" id="HBFO01005575">
    <property type="protein sequence ID" value="CAD8812788.1"/>
    <property type="molecule type" value="Transcribed_RNA"/>
</dbReference>
<dbReference type="Pfam" id="PF02636">
    <property type="entry name" value="Methyltransf_28"/>
    <property type="match status" value="1"/>
</dbReference>
<evidence type="ECO:0000256" key="8">
    <source>
        <dbReference type="SAM" id="MobiDB-lite"/>
    </source>
</evidence>
<dbReference type="SUPFAM" id="SSF53335">
    <property type="entry name" value="S-adenosyl-L-methionine-dependent methyltransferases"/>
    <property type="match status" value="1"/>
</dbReference>
<dbReference type="GO" id="GO:0032259">
    <property type="term" value="P:methylation"/>
    <property type="evidence" value="ECO:0007669"/>
    <property type="project" value="UniProtKB-KW"/>
</dbReference>
<protein>
    <recommendedName>
        <fullName evidence="7">Protein arginine methyltransferase NDUFAF7</fullName>
        <ecNumber evidence="7">2.1.1.320</ecNumber>
    </recommendedName>
</protein>
<organism evidence="9">
    <name type="scientific">Ostreococcus mediterraneus</name>
    <dbReference type="NCBI Taxonomy" id="1486918"/>
    <lineage>
        <taxon>Eukaryota</taxon>
        <taxon>Viridiplantae</taxon>
        <taxon>Chlorophyta</taxon>
        <taxon>Mamiellophyceae</taxon>
        <taxon>Mamiellales</taxon>
        <taxon>Bathycoccaceae</taxon>
        <taxon>Ostreococcus</taxon>
    </lineage>
</organism>
<keyword evidence="3 7" id="KW-0489">Methyltransferase</keyword>
<evidence type="ECO:0000256" key="4">
    <source>
        <dbReference type="ARBA" id="ARBA00022679"/>
    </source>
</evidence>
<feature type="region of interest" description="Disordered" evidence="8">
    <location>
        <begin position="1"/>
        <end position="28"/>
    </location>
</feature>